<evidence type="ECO:0000256" key="3">
    <source>
        <dbReference type="ARBA" id="ARBA00022827"/>
    </source>
</evidence>
<dbReference type="PANTHER" id="PTHR43735">
    <property type="entry name" value="APOPTOSIS-INDUCING FACTOR 1"/>
    <property type="match status" value="1"/>
</dbReference>
<dbReference type="GO" id="GO:0005737">
    <property type="term" value="C:cytoplasm"/>
    <property type="evidence" value="ECO:0007669"/>
    <property type="project" value="TreeGrafter"/>
</dbReference>
<evidence type="ECO:0000313" key="6">
    <source>
        <dbReference type="EMBL" id="KIJ39265.1"/>
    </source>
</evidence>
<comment type="similarity">
    <text evidence="1">Belongs to the FAD-dependent oxidoreductase family.</text>
</comment>
<dbReference type="PRINTS" id="PR00411">
    <property type="entry name" value="PNDRDTASEI"/>
</dbReference>
<feature type="domain" description="FAD/NAD(P)-binding" evidence="5">
    <location>
        <begin position="38"/>
        <end position="252"/>
    </location>
</feature>
<dbReference type="AlphaFoldDB" id="A0A0C9VMS6"/>
<keyword evidence="7" id="KW-1185">Reference proteome</keyword>
<dbReference type="PANTHER" id="PTHR43735:SF3">
    <property type="entry name" value="FERROPTOSIS SUPPRESSOR PROTEIN 1"/>
    <property type="match status" value="1"/>
</dbReference>
<keyword evidence="2" id="KW-0285">Flavoprotein</keyword>
<dbReference type="SUPFAM" id="SSF51905">
    <property type="entry name" value="FAD/NAD(P)-binding domain"/>
    <property type="match status" value="1"/>
</dbReference>
<reference evidence="6 7" key="1">
    <citation type="submission" date="2014-06" db="EMBL/GenBank/DDBJ databases">
        <title>Evolutionary Origins and Diversification of the Mycorrhizal Mutualists.</title>
        <authorList>
            <consortium name="DOE Joint Genome Institute"/>
            <consortium name="Mycorrhizal Genomics Consortium"/>
            <person name="Kohler A."/>
            <person name="Kuo A."/>
            <person name="Nagy L.G."/>
            <person name="Floudas D."/>
            <person name="Copeland A."/>
            <person name="Barry K.W."/>
            <person name="Cichocki N."/>
            <person name="Veneault-Fourrey C."/>
            <person name="LaButti K."/>
            <person name="Lindquist E.A."/>
            <person name="Lipzen A."/>
            <person name="Lundell T."/>
            <person name="Morin E."/>
            <person name="Murat C."/>
            <person name="Riley R."/>
            <person name="Ohm R."/>
            <person name="Sun H."/>
            <person name="Tunlid A."/>
            <person name="Henrissat B."/>
            <person name="Grigoriev I.V."/>
            <person name="Hibbett D.S."/>
            <person name="Martin F."/>
        </authorList>
    </citation>
    <scope>NUCLEOTIDE SEQUENCE [LARGE SCALE GENOMIC DNA]</scope>
    <source>
        <strain evidence="6 7">SS14</strain>
    </source>
</reference>
<dbReference type="OrthoDB" id="202203at2759"/>
<accession>A0A0C9VMS6</accession>
<dbReference type="EMBL" id="KN837153">
    <property type="protein sequence ID" value="KIJ39265.1"/>
    <property type="molecule type" value="Genomic_DNA"/>
</dbReference>
<sequence>YQHFPATIRTIVTDEGNLEKSVFIPYDKVFSKGKGTVLNGTVTAIESDGKDKGGRVVLSTGDKVAYDVLVLSTGNSWAGTVSDFPVEKEKILQHVNDSRTAIKAAKTIAIAGGGSVGAELAGEIKAFYPEKTVILVHGQRKLLNDVYPDRFRDNVARRLKAKNVTLILDDYINDLQDPKAPTRKGASLNADLILTAFGGRANNAWVGESLGLDVLSKAGFVKVKTTLQVQGYDHIFAMGDMIDWKEQKQAFKTQSHRAVVATNILPVLEGQAPKKEYNSMGEGIVVTNGPGGGSIYFGFMFGLRLGDFFTRLFKSKELLVKMTRAGLGYTS</sequence>
<dbReference type="InterPro" id="IPR023753">
    <property type="entry name" value="FAD/NAD-binding_dom"/>
</dbReference>
<dbReference type="Gene3D" id="3.50.50.100">
    <property type="match status" value="1"/>
</dbReference>
<dbReference type="HOGENOM" id="CLU_019845_2_0_1"/>
<evidence type="ECO:0000313" key="7">
    <source>
        <dbReference type="Proteomes" id="UP000054279"/>
    </source>
</evidence>
<dbReference type="InterPro" id="IPR036188">
    <property type="entry name" value="FAD/NAD-bd_sf"/>
</dbReference>
<dbReference type="GO" id="GO:0004174">
    <property type="term" value="F:electron-transferring-flavoprotein dehydrogenase activity"/>
    <property type="evidence" value="ECO:0007669"/>
    <property type="project" value="TreeGrafter"/>
</dbReference>
<keyword evidence="4" id="KW-0560">Oxidoreductase</keyword>
<organism evidence="6 7">
    <name type="scientific">Sphaerobolus stellatus (strain SS14)</name>
    <dbReference type="NCBI Taxonomy" id="990650"/>
    <lineage>
        <taxon>Eukaryota</taxon>
        <taxon>Fungi</taxon>
        <taxon>Dikarya</taxon>
        <taxon>Basidiomycota</taxon>
        <taxon>Agaricomycotina</taxon>
        <taxon>Agaricomycetes</taxon>
        <taxon>Phallomycetidae</taxon>
        <taxon>Geastrales</taxon>
        <taxon>Sphaerobolaceae</taxon>
        <taxon>Sphaerobolus</taxon>
    </lineage>
</organism>
<evidence type="ECO:0000256" key="1">
    <source>
        <dbReference type="ARBA" id="ARBA00006442"/>
    </source>
</evidence>
<dbReference type="GO" id="GO:0050660">
    <property type="term" value="F:flavin adenine dinucleotide binding"/>
    <property type="evidence" value="ECO:0007669"/>
    <property type="project" value="TreeGrafter"/>
</dbReference>
<evidence type="ECO:0000259" key="5">
    <source>
        <dbReference type="Pfam" id="PF07992"/>
    </source>
</evidence>
<evidence type="ECO:0000256" key="4">
    <source>
        <dbReference type="ARBA" id="ARBA00023002"/>
    </source>
</evidence>
<keyword evidence="3" id="KW-0274">FAD</keyword>
<feature type="non-terminal residue" evidence="6">
    <location>
        <position position="1"/>
    </location>
</feature>
<gene>
    <name evidence="6" type="ORF">M422DRAFT_175306</name>
</gene>
<dbReference type="Pfam" id="PF07992">
    <property type="entry name" value="Pyr_redox_2"/>
    <property type="match status" value="1"/>
</dbReference>
<evidence type="ECO:0000256" key="2">
    <source>
        <dbReference type="ARBA" id="ARBA00022630"/>
    </source>
</evidence>
<protein>
    <recommendedName>
        <fullName evidence="5">FAD/NAD(P)-binding domain-containing protein</fullName>
    </recommendedName>
</protein>
<proteinExistence type="inferred from homology"/>
<dbReference type="Proteomes" id="UP000054279">
    <property type="component" value="Unassembled WGS sequence"/>
</dbReference>
<name>A0A0C9VMS6_SPHS4</name>